<feature type="signal peptide" evidence="6">
    <location>
        <begin position="1"/>
        <end position="22"/>
    </location>
</feature>
<dbReference type="GO" id="GO:0009279">
    <property type="term" value="C:cell outer membrane"/>
    <property type="evidence" value="ECO:0007669"/>
    <property type="project" value="UniProtKB-SubCell"/>
</dbReference>
<evidence type="ECO:0000256" key="6">
    <source>
        <dbReference type="SAM" id="SignalP"/>
    </source>
</evidence>
<evidence type="ECO:0000256" key="4">
    <source>
        <dbReference type="ARBA" id="ARBA00023136"/>
    </source>
</evidence>
<dbReference type="AlphaFoldDB" id="A0A0P0L9Y2"/>
<dbReference type="PROSITE" id="PS51257">
    <property type="entry name" value="PROKAR_LIPOPROTEIN"/>
    <property type="match status" value="1"/>
</dbReference>
<comment type="similarity">
    <text evidence="2">Belongs to the SusD family.</text>
</comment>
<keyword evidence="4" id="KW-0472">Membrane</keyword>
<evidence type="ECO:0000256" key="2">
    <source>
        <dbReference type="ARBA" id="ARBA00006275"/>
    </source>
</evidence>
<dbReference type="Proteomes" id="UP000061587">
    <property type="component" value="Chromosome"/>
</dbReference>
<evidence type="ECO:0000256" key="5">
    <source>
        <dbReference type="ARBA" id="ARBA00023237"/>
    </source>
</evidence>
<dbReference type="Pfam" id="PF07980">
    <property type="entry name" value="SusD_RagB"/>
    <property type="match status" value="1"/>
</dbReference>
<feature type="chain" id="PRO_5006050083" evidence="6">
    <location>
        <begin position="23"/>
        <end position="563"/>
    </location>
</feature>
<dbReference type="PATRIC" id="fig|821.40.peg.5089"/>
<gene>
    <name evidence="9" type="ORF">BvMPK_4247</name>
</gene>
<evidence type="ECO:0000313" key="10">
    <source>
        <dbReference type="Proteomes" id="UP000061587"/>
    </source>
</evidence>
<dbReference type="Pfam" id="PF14322">
    <property type="entry name" value="SusD-like_3"/>
    <property type="match status" value="1"/>
</dbReference>
<sequence>MTMKLKKILLGLAYMSVMASCADLDYHEYTVYDKDYVFTDFGRTGAVVTNIYSYLDYDLPSEVSYCSACDEAQFAWSWSSIHDWINGAWSSTNSHSLWNYYSGIRDANFFLEESQNADFSELKEDKNYVAEMNRFNRYKYEVRFLRAYFYFNLVRAYGDIPLVTKVLTEEEANQVKRTPAAEVFDFIIKECDEIADELPVDYSKLENDAANGESPETGRITKQAVLALKARTLLYQASPLFNIANDVNLWKQAALASKKVIDFCAENGIKMGKYSELWGTDNWKASEMIFVRRIGDTSSPEYTNFPVGMENGGSGNCPTQTLVDAYEMKVTGKAWDEPESGYDPNKPYDNRDPRMEMTIAVNGEKWPDTNPNPLEIYIGGRNALPIAGATPTGYYLKKYLDKTIDISASTSSGGKRHNWITYRLGEFYLNYAEAVFNYLGSADAVSTEFTMSAREAVNVVRNRSDVQMPEVPEGLTNNQFVEKYRRERMVELAFEQHRFWDVRRWKAGDTQRSIVQMQITKNNDTYTYKRVISNRYWDDKMYLFPIPDSEIRKNPNLIQNPGW</sequence>
<dbReference type="SUPFAM" id="SSF48452">
    <property type="entry name" value="TPR-like"/>
    <property type="match status" value="1"/>
</dbReference>
<organism evidence="9 10">
    <name type="scientific">Phocaeicola vulgatus</name>
    <name type="common">Bacteroides vulgatus</name>
    <dbReference type="NCBI Taxonomy" id="821"/>
    <lineage>
        <taxon>Bacteria</taxon>
        <taxon>Pseudomonadati</taxon>
        <taxon>Bacteroidota</taxon>
        <taxon>Bacteroidia</taxon>
        <taxon>Bacteroidales</taxon>
        <taxon>Bacteroidaceae</taxon>
        <taxon>Phocaeicola</taxon>
    </lineage>
</organism>
<reference evidence="9 10" key="2">
    <citation type="journal article" date="2016" name="Genome Biol. Evol.">
        <title>Extensive mobilome-driven genome diversification in mouse gut-associated Bacteroides vulgatus mpk.</title>
        <authorList>
            <person name="Lange A."/>
            <person name="Beier S."/>
            <person name="Steimle A."/>
            <person name="Autenrieth I.B."/>
            <person name="Huson D.H."/>
            <person name="Frick J.S."/>
        </authorList>
    </citation>
    <scope>NUCLEOTIDE SEQUENCE [LARGE SCALE GENOMIC DNA]</scope>
    <source>
        <strain evidence="10">mpk</strain>
    </source>
</reference>
<evidence type="ECO:0000313" key="9">
    <source>
        <dbReference type="EMBL" id="ALK86789.1"/>
    </source>
</evidence>
<dbReference type="Gene3D" id="1.25.40.390">
    <property type="match status" value="1"/>
</dbReference>
<evidence type="ECO:0000256" key="1">
    <source>
        <dbReference type="ARBA" id="ARBA00004442"/>
    </source>
</evidence>
<dbReference type="EMBL" id="CP013020">
    <property type="protein sequence ID" value="ALK86789.1"/>
    <property type="molecule type" value="Genomic_DNA"/>
</dbReference>
<evidence type="ECO:0000259" key="8">
    <source>
        <dbReference type="Pfam" id="PF14322"/>
    </source>
</evidence>
<evidence type="ECO:0000256" key="3">
    <source>
        <dbReference type="ARBA" id="ARBA00022729"/>
    </source>
</evidence>
<dbReference type="InterPro" id="IPR012944">
    <property type="entry name" value="SusD_RagB_dom"/>
</dbReference>
<feature type="domain" description="SusD-like N-terminal" evidence="8">
    <location>
        <begin position="57"/>
        <end position="204"/>
    </location>
</feature>
<dbReference type="CDD" id="cd08977">
    <property type="entry name" value="SusD"/>
    <property type="match status" value="1"/>
</dbReference>
<reference evidence="10" key="1">
    <citation type="submission" date="2015-10" db="EMBL/GenBank/DDBJ databases">
        <title>Extensive mobilome-driven genome diversification in gut-associated Bacteroides vulgatus mpk.</title>
        <authorList>
            <person name="Beier S."/>
            <person name="Lange A."/>
            <person name="Huson D.H."/>
            <person name="Frick J.-S."/>
            <person name="Autenrieth I.B."/>
        </authorList>
    </citation>
    <scope>NUCLEOTIDE SEQUENCE [LARGE SCALE GENOMIC DNA]</scope>
    <source>
        <strain evidence="10">mpk</strain>
    </source>
</reference>
<keyword evidence="3 6" id="KW-0732">Signal</keyword>
<accession>A0A0P0L9Y2</accession>
<dbReference type="InterPro" id="IPR033985">
    <property type="entry name" value="SusD-like_N"/>
</dbReference>
<comment type="subcellular location">
    <subcellularLocation>
        <location evidence="1">Cell outer membrane</location>
    </subcellularLocation>
</comment>
<name>A0A0P0L9Y2_PHOVU</name>
<evidence type="ECO:0000259" key="7">
    <source>
        <dbReference type="Pfam" id="PF07980"/>
    </source>
</evidence>
<feature type="domain" description="RagB/SusD" evidence="7">
    <location>
        <begin position="304"/>
        <end position="563"/>
    </location>
</feature>
<proteinExistence type="inferred from homology"/>
<protein>
    <submittedName>
        <fullName evidence="9">Outer membrane protein</fullName>
    </submittedName>
</protein>
<keyword evidence="5" id="KW-0998">Cell outer membrane</keyword>
<dbReference type="InterPro" id="IPR011990">
    <property type="entry name" value="TPR-like_helical_dom_sf"/>
</dbReference>